<dbReference type="EMBL" id="UINC01154218">
    <property type="protein sequence ID" value="SVD49381.1"/>
    <property type="molecule type" value="Genomic_DNA"/>
</dbReference>
<accession>A0A382VU13</accession>
<feature type="transmembrane region" description="Helical" evidence="1">
    <location>
        <begin position="99"/>
        <end position="120"/>
    </location>
</feature>
<name>A0A382VU13_9ZZZZ</name>
<evidence type="ECO:0000313" key="2">
    <source>
        <dbReference type="EMBL" id="SVD49381.1"/>
    </source>
</evidence>
<keyword evidence="1" id="KW-0472">Membrane</keyword>
<reference evidence="2" key="1">
    <citation type="submission" date="2018-05" db="EMBL/GenBank/DDBJ databases">
        <authorList>
            <person name="Lanie J.A."/>
            <person name="Ng W.-L."/>
            <person name="Kazmierczak K.M."/>
            <person name="Andrzejewski T.M."/>
            <person name="Davidsen T.M."/>
            <person name="Wayne K.J."/>
            <person name="Tettelin H."/>
            <person name="Glass J.I."/>
            <person name="Rusch D."/>
            <person name="Podicherti R."/>
            <person name="Tsui H.-C.T."/>
            <person name="Winkler M.E."/>
        </authorList>
    </citation>
    <scope>NUCLEOTIDE SEQUENCE</scope>
</reference>
<feature type="non-terminal residue" evidence="2">
    <location>
        <position position="1"/>
    </location>
</feature>
<protein>
    <submittedName>
        <fullName evidence="2">Uncharacterized protein</fullName>
    </submittedName>
</protein>
<organism evidence="2">
    <name type="scientific">marine metagenome</name>
    <dbReference type="NCBI Taxonomy" id="408172"/>
    <lineage>
        <taxon>unclassified sequences</taxon>
        <taxon>metagenomes</taxon>
        <taxon>ecological metagenomes</taxon>
    </lineage>
</organism>
<feature type="non-terminal residue" evidence="2">
    <location>
        <position position="283"/>
    </location>
</feature>
<keyword evidence="1" id="KW-1133">Transmembrane helix</keyword>
<gene>
    <name evidence="2" type="ORF">METZ01_LOCUS402235</name>
</gene>
<feature type="transmembrane region" description="Helical" evidence="1">
    <location>
        <begin position="51"/>
        <end position="72"/>
    </location>
</feature>
<feature type="transmembrane region" description="Helical" evidence="1">
    <location>
        <begin position="20"/>
        <end position="39"/>
    </location>
</feature>
<proteinExistence type="predicted"/>
<keyword evidence="1" id="KW-0812">Transmembrane</keyword>
<evidence type="ECO:0000256" key="1">
    <source>
        <dbReference type="SAM" id="Phobius"/>
    </source>
</evidence>
<dbReference type="AlphaFoldDB" id="A0A382VU13"/>
<sequence>PLHTAFFYLAPGARVLRTPGMIAFLFAFAACVMAASGLQQVTEERKACTRPLLAAGGSVCVLAALLALAPAASTDAWISLLNPGITATKRQLLAASYSWLARGAGYVMLIAAAGTALLYLRLSRRLSTELMVAGLVALTVVDTWRIDRVFLKYEDASRYPDIRDENPRVVEFLRRQEGLFRILPLPDPSYSTLKQPGMHLFGSVIATGRHDFTPRRYDRMLKDLRPLQQLMDARTRGQQLGYSDADMLKVYQYLRPQFGPLPRQLADGWGRPETYTEEALLRA</sequence>